<proteinExistence type="predicted"/>
<dbReference type="RefSeq" id="XP_013398609.1">
    <property type="nucleotide sequence ID" value="XM_013543155.2"/>
</dbReference>
<dbReference type="PROSITE" id="PS51233">
    <property type="entry name" value="VWFD"/>
    <property type="match status" value="1"/>
</dbReference>
<dbReference type="STRING" id="7574.A0A1S3IM53"/>
<dbReference type="KEGG" id="lak:106165061"/>
<keyword evidence="3" id="KW-1185">Reference proteome</keyword>
<reference evidence="4" key="2">
    <citation type="submission" date="2025-08" db="UniProtKB">
        <authorList>
            <consortium name="RefSeq"/>
        </authorList>
    </citation>
    <scope>IDENTIFICATION</scope>
</reference>
<feature type="signal peptide" evidence="1">
    <location>
        <begin position="1"/>
        <end position="21"/>
    </location>
</feature>
<gene>
    <name evidence="4" type="primary">LOC106165061</name>
</gene>
<name>A0A1S3IM53_LINAN</name>
<keyword evidence="1" id="KW-0732">Signal</keyword>
<evidence type="ECO:0000313" key="3">
    <source>
        <dbReference type="Proteomes" id="UP000085678"/>
    </source>
</evidence>
<dbReference type="Pfam" id="PF00094">
    <property type="entry name" value="VWD"/>
    <property type="match status" value="1"/>
</dbReference>
<dbReference type="SMART" id="SM00216">
    <property type="entry name" value="VWD"/>
    <property type="match status" value="1"/>
</dbReference>
<feature type="domain" description="VWFD" evidence="2">
    <location>
        <begin position="289"/>
        <end position="485"/>
    </location>
</feature>
<evidence type="ECO:0000259" key="2">
    <source>
        <dbReference type="PROSITE" id="PS51233"/>
    </source>
</evidence>
<dbReference type="OrthoDB" id="10055012at2759"/>
<dbReference type="PANTHER" id="PTHR47635">
    <property type="entry name" value="CUB DOMAIN-CONTAINING PROTEIN"/>
    <property type="match status" value="1"/>
</dbReference>
<protein>
    <submittedName>
        <fullName evidence="4">Uncharacterized protein LOC106165061</fullName>
    </submittedName>
</protein>
<dbReference type="GeneID" id="106165061"/>
<dbReference type="InParanoid" id="A0A1S3IM53"/>
<dbReference type="AlphaFoldDB" id="A0A1S3IM53"/>
<evidence type="ECO:0000256" key="1">
    <source>
        <dbReference type="SAM" id="SignalP"/>
    </source>
</evidence>
<feature type="chain" id="PRO_5010346224" evidence="1">
    <location>
        <begin position="22"/>
        <end position="486"/>
    </location>
</feature>
<accession>A0A1S3IM53</accession>
<reference evidence="4" key="1">
    <citation type="journal article" date="2015" name="Nat. Commun.">
        <title>The Lingula genome provides insights into brachiopod evolution and the origin of phosphate biomineralization.</title>
        <authorList>
            <person name="Luo Y.J."/>
            <person name="Takeuchi T."/>
            <person name="Koyanagi R."/>
            <person name="Yamada L."/>
            <person name="Kanda M."/>
            <person name="Khalturina M."/>
            <person name="Fujie M."/>
            <person name="Yamasaki S.I."/>
            <person name="Endo K."/>
            <person name="Satoh N."/>
        </authorList>
    </citation>
    <scope>NUCLEOTIDE SEQUENCE</scope>
</reference>
<dbReference type="Proteomes" id="UP000085678">
    <property type="component" value="Unplaced"/>
</dbReference>
<sequence length="486" mass="52976">MKSYSIGFILTVAMMPARVVSQDYIKLGCWADTSNRAIPTLEGKDPILDGSYRARRNAIKKCYQAARKRGYKYFALQHSGWCASSCNAGQTYMKYGPSTNCQADGEGGPWANQLYQITGGSECGDGSYPYADSFDYLCYRSGVRDCTTNMPYFDMTSVNDIYARCSEMCGFPLAVQSPQELMQLDRQFTALAPSFNCTQEMATTGQVSEKTSEYAVIKYFPSSQGQMDWIIDLRDTEMTSRFINSPIVGRYLKFFFKNQEMRLDFPASISGQALCVMPSNATVTASAAAQCVIVGDPHVTNLDGKQLLLNAVCRVILSETCVPTKPGEAPLQPFSVTGRNRPIKPGSSRTYIEELTFKMFATTADINVNGDVKVNGVNRTATTARVYIGNGLELYLGSLTTGNHQHPAVFVEAINGVKVALTVPEGGNFKPGHHAEITTPAEYAGKLCGVCGNFNGDPNDDDEACYGQSPADCGIWHPSDGSNCPV</sequence>
<organism evidence="3 4">
    <name type="scientific">Lingula anatina</name>
    <name type="common">Brachiopod</name>
    <name type="synonym">Lingula unguis</name>
    <dbReference type="NCBI Taxonomy" id="7574"/>
    <lineage>
        <taxon>Eukaryota</taxon>
        <taxon>Metazoa</taxon>
        <taxon>Spiralia</taxon>
        <taxon>Lophotrochozoa</taxon>
        <taxon>Brachiopoda</taxon>
        <taxon>Linguliformea</taxon>
        <taxon>Lingulata</taxon>
        <taxon>Lingulida</taxon>
        <taxon>Linguloidea</taxon>
        <taxon>Lingulidae</taxon>
        <taxon>Lingula</taxon>
    </lineage>
</organism>
<evidence type="ECO:0000313" key="4">
    <source>
        <dbReference type="RefSeq" id="XP_013398609.1"/>
    </source>
</evidence>
<dbReference type="PANTHER" id="PTHR47635:SF2">
    <property type="entry name" value="LAMG-LIKE JELLYROLL FOLD DOMAIN-CONTAINING PROTEIN"/>
    <property type="match status" value="1"/>
</dbReference>
<dbReference type="InterPro" id="IPR001846">
    <property type="entry name" value="VWF_type-D"/>
</dbReference>